<name>A0A6J5M2V8_9CAUD</name>
<reference evidence="2" key="1">
    <citation type="submission" date="2020-04" db="EMBL/GenBank/DDBJ databases">
        <authorList>
            <person name="Chiriac C."/>
            <person name="Salcher M."/>
            <person name="Ghai R."/>
            <person name="Kavagutti S V."/>
        </authorList>
    </citation>
    <scope>NUCLEOTIDE SEQUENCE</scope>
</reference>
<keyword evidence="1" id="KW-0812">Transmembrane</keyword>
<organism evidence="2">
    <name type="scientific">uncultured Caudovirales phage</name>
    <dbReference type="NCBI Taxonomy" id="2100421"/>
    <lineage>
        <taxon>Viruses</taxon>
        <taxon>Duplodnaviria</taxon>
        <taxon>Heunggongvirae</taxon>
        <taxon>Uroviricota</taxon>
        <taxon>Caudoviricetes</taxon>
        <taxon>Peduoviridae</taxon>
        <taxon>Maltschvirus</taxon>
        <taxon>Maltschvirus maltsch</taxon>
    </lineage>
</organism>
<gene>
    <name evidence="2" type="ORF">UFOVP410_114</name>
</gene>
<keyword evidence="1" id="KW-1133">Transmembrane helix</keyword>
<evidence type="ECO:0000313" key="2">
    <source>
        <dbReference type="EMBL" id="CAB4141275.1"/>
    </source>
</evidence>
<dbReference type="EMBL" id="LR796388">
    <property type="protein sequence ID" value="CAB4141275.1"/>
    <property type="molecule type" value="Genomic_DNA"/>
</dbReference>
<keyword evidence="1" id="KW-0472">Membrane</keyword>
<feature type="transmembrane region" description="Helical" evidence="1">
    <location>
        <begin position="46"/>
        <end position="69"/>
    </location>
</feature>
<feature type="transmembrane region" description="Helical" evidence="1">
    <location>
        <begin position="21"/>
        <end position="40"/>
    </location>
</feature>
<accession>A0A6J5M2V8</accession>
<sequence length="70" mass="7884">MMMFFGFLKFIFIFPLKSVWVIFKLIAAIILFLAALPFIAAAVFSILWIAAQSLLVIYVALAFLLNAILN</sequence>
<evidence type="ECO:0000256" key="1">
    <source>
        <dbReference type="SAM" id="Phobius"/>
    </source>
</evidence>
<protein>
    <submittedName>
        <fullName evidence="2">Uncharacterized protein</fullName>
    </submittedName>
</protein>
<proteinExistence type="predicted"/>